<sequence>MLVPILLHLWLVYQLAVNIPYIDDYTFLLDCLHWQLPDLTLTDYLKQLFYPHGEHVILFARLTVLADYWIEGSLNFRTLFFIGNLTFLGTVWLLVRLARRSGIQPLYLLPVTLFLFQPQSYENTTTWAICALQHLPALFFAFLAFDLISRPSERAFLLSLPVAFLAVFSNGNGLITLGVGFLVVLALKNRFRLIVWLGFMAVCLGLYLYIHHQSHSPAIGTNLTHPVRVLVGFFLMVGSIGLVFTRSLAVLSAIGFAITALSGLVVITGVYQLLDRAKRLSYLPAQVHRFFDRSLAANTSFLVLTACFLYTVLTLFSISFARSLGWYNSLLLPRFIWFATIAFAVGYLLILLWFKPSYRPLVGRVALLIGLLINGFSYGFGLGEVTYTRQLHLSDITNWQDDKILVSLPANTRQLDHFYSDILAVAQQKGVYKLPQPLSTFALDTKAVSTSLSNVVAKDSSFLLGDRQIRYLTIETGLLKSAAFSDKEVYLVARSARHRFIWPVNQSYTKLAPYLMTGKADWGAAMVWVFDDQVPLDSYQISLAWSEKGDWHIAPTTQSIKLGTQL</sequence>
<feature type="transmembrane region" description="Helical" evidence="1">
    <location>
        <begin position="157"/>
        <end position="187"/>
    </location>
</feature>
<evidence type="ECO:0000313" key="3">
    <source>
        <dbReference type="Proteomes" id="UP000477386"/>
    </source>
</evidence>
<evidence type="ECO:0008006" key="4">
    <source>
        <dbReference type="Google" id="ProtNLM"/>
    </source>
</evidence>
<dbReference type="Proteomes" id="UP000477386">
    <property type="component" value="Unassembled WGS sequence"/>
</dbReference>
<feature type="transmembrane region" description="Helical" evidence="1">
    <location>
        <begin position="295"/>
        <end position="320"/>
    </location>
</feature>
<feature type="transmembrane region" description="Helical" evidence="1">
    <location>
        <begin position="361"/>
        <end position="380"/>
    </location>
</feature>
<evidence type="ECO:0000256" key="1">
    <source>
        <dbReference type="SAM" id="Phobius"/>
    </source>
</evidence>
<name>A0A6M0IS39_9BACT</name>
<dbReference type="RefSeq" id="WP_164044228.1">
    <property type="nucleotide sequence ID" value="NZ_JAAGNZ010000012.1"/>
</dbReference>
<protein>
    <recommendedName>
        <fullName evidence="4">YfhO family protein</fullName>
    </recommendedName>
</protein>
<organism evidence="2 3">
    <name type="scientific">Spirosoma agri</name>
    <dbReference type="NCBI Taxonomy" id="1987381"/>
    <lineage>
        <taxon>Bacteria</taxon>
        <taxon>Pseudomonadati</taxon>
        <taxon>Bacteroidota</taxon>
        <taxon>Cytophagia</taxon>
        <taxon>Cytophagales</taxon>
        <taxon>Cytophagaceae</taxon>
        <taxon>Spirosoma</taxon>
    </lineage>
</organism>
<keyword evidence="1" id="KW-0472">Membrane</keyword>
<dbReference type="AlphaFoldDB" id="A0A6M0IS39"/>
<accession>A0A6M0IS39</accession>
<feature type="transmembrane region" description="Helical" evidence="1">
    <location>
        <begin position="335"/>
        <end position="354"/>
    </location>
</feature>
<comment type="caution">
    <text evidence="2">The sequence shown here is derived from an EMBL/GenBank/DDBJ whole genome shotgun (WGS) entry which is preliminary data.</text>
</comment>
<evidence type="ECO:0000313" key="2">
    <source>
        <dbReference type="EMBL" id="NEU70914.1"/>
    </source>
</evidence>
<feature type="transmembrane region" description="Helical" evidence="1">
    <location>
        <begin position="250"/>
        <end position="274"/>
    </location>
</feature>
<gene>
    <name evidence="2" type="ORF">GK091_28880</name>
</gene>
<reference evidence="2 3" key="1">
    <citation type="submission" date="2020-02" db="EMBL/GenBank/DDBJ databases">
        <title>Draft genome sequence of two Spirosoma agri KCTC 52727 and Spirosoma terrae KCTC 52035.</title>
        <authorList>
            <person name="Rojas J."/>
            <person name="Ambika Manirajan B."/>
            <person name="Ratering S."/>
            <person name="Suarez C."/>
            <person name="Schnell S."/>
        </authorList>
    </citation>
    <scope>NUCLEOTIDE SEQUENCE [LARGE SCALE GENOMIC DNA]</scope>
    <source>
        <strain evidence="2 3">KCTC 52727</strain>
    </source>
</reference>
<dbReference type="EMBL" id="JAAGNZ010000012">
    <property type="protein sequence ID" value="NEU70914.1"/>
    <property type="molecule type" value="Genomic_DNA"/>
</dbReference>
<keyword evidence="1" id="KW-0812">Transmembrane</keyword>
<proteinExistence type="predicted"/>
<feature type="transmembrane region" description="Helical" evidence="1">
    <location>
        <begin position="193"/>
        <end position="210"/>
    </location>
</feature>
<feature type="transmembrane region" description="Helical" evidence="1">
    <location>
        <begin position="74"/>
        <end position="95"/>
    </location>
</feature>
<keyword evidence="3" id="KW-1185">Reference proteome</keyword>
<keyword evidence="1" id="KW-1133">Transmembrane helix</keyword>
<feature type="transmembrane region" description="Helical" evidence="1">
    <location>
        <begin position="126"/>
        <end position="145"/>
    </location>
</feature>